<evidence type="ECO:0000313" key="2">
    <source>
        <dbReference type="EMBL" id="GAE24800.1"/>
    </source>
</evidence>
<protein>
    <recommendedName>
        <fullName evidence="1">PilZ domain-containing protein</fullName>
    </recommendedName>
</protein>
<dbReference type="STRING" id="1236970.JCM9140_752"/>
<reference evidence="2" key="1">
    <citation type="journal article" date="2014" name="Genome Announc.">
        <title>Draft Genome Sequences of Three Alkaliphilic Bacillus Strains, Bacillus wakoensis JCM 9140T, Bacillus akibai JCM 9157T, and Bacillus hemicellulosilyticus JCM 9152T.</title>
        <authorList>
            <person name="Yuki M."/>
            <person name="Oshima K."/>
            <person name="Suda W."/>
            <person name="Oshida Y."/>
            <person name="Kitamura K."/>
            <person name="Iida T."/>
            <person name="Hattori M."/>
            <person name="Ohkuma M."/>
        </authorList>
    </citation>
    <scope>NUCLEOTIDE SEQUENCE [LARGE SCALE GENOMIC DNA]</scope>
    <source>
        <strain evidence="2">JCM 9140</strain>
    </source>
</reference>
<keyword evidence="3" id="KW-1185">Reference proteome</keyword>
<gene>
    <name evidence="2" type="ORF">JCM9140_752</name>
</gene>
<proteinExistence type="predicted"/>
<organism evidence="2 3">
    <name type="scientific">Halalkalibacter wakoensis JCM 9140</name>
    <dbReference type="NCBI Taxonomy" id="1236970"/>
    <lineage>
        <taxon>Bacteria</taxon>
        <taxon>Bacillati</taxon>
        <taxon>Bacillota</taxon>
        <taxon>Bacilli</taxon>
        <taxon>Bacillales</taxon>
        <taxon>Bacillaceae</taxon>
        <taxon>Halalkalibacter</taxon>
    </lineage>
</organism>
<dbReference type="InterPro" id="IPR009875">
    <property type="entry name" value="PilZ_domain"/>
</dbReference>
<dbReference type="OrthoDB" id="2354159at2"/>
<dbReference type="EMBL" id="BAUT01000004">
    <property type="protein sequence ID" value="GAE24800.1"/>
    <property type="molecule type" value="Genomic_DNA"/>
</dbReference>
<dbReference type="Pfam" id="PF07238">
    <property type="entry name" value="PilZ"/>
    <property type="match status" value="1"/>
</dbReference>
<dbReference type="Gene3D" id="2.40.10.220">
    <property type="entry name" value="predicted glycosyltransferase like domains"/>
    <property type="match status" value="1"/>
</dbReference>
<name>W4PYN0_9BACI</name>
<evidence type="ECO:0000313" key="3">
    <source>
        <dbReference type="Proteomes" id="UP000018890"/>
    </source>
</evidence>
<accession>W4PYN0</accession>
<feature type="domain" description="PilZ" evidence="1">
    <location>
        <begin position="9"/>
        <end position="111"/>
    </location>
</feature>
<dbReference type="AlphaFoldDB" id="W4PYN0"/>
<dbReference type="Proteomes" id="UP000018890">
    <property type="component" value="Unassembled WGS sequence"/>
</dbReference>
<evidence type="ECO:0000259" key="1">
    <source>
        <dbReference type="Pfam" id="PF07238"/>
    </source>
</evidence>
<dbReference type="RefSeq" id="WP_034742328.1">
    <property type="nucleotide sequence ID" value="NZ_BAUT01000004.1"/>
</dbReference>
<comment type="caution">
    <text evidence="2">The sequence shown here is derived from an EMBL/GenBank/DDBJ whole genome shotgun (WGS) entry which is preliminary data.</text>
</comment>
<sequence>MPYRRNEAFRFPFSSPIQATFKLIKLAEKEITSSEGEIQLLDISPGGLRGKSSLSLPDPENTKTSLEIQFQLNSEKLVVQGEIVWKKALAYSYEYGVVFSLTDAEEALLVNELKKYTKKQT</sequence>
<dbReference type="GO" id="GO:0035438">
    <property type="term" value="F:cyclic-di-GMP binding"/>
    <property type="evidence" value="ECO:0007669"/>
    <property type="project" value="InterPro"/>
</dbReference>